<evidence type="ECO:0000256" key="2">
    <source>
        <dbReference type="ARBA" id="ARBA00022679"/>
    </source>
</evidence>
<sequence>MQPIVPPEIEAYCTAHSSAPSALLVELQAYTTRNCADAQMLIGPLEAAFLQMLVRLSGARRVLEVGTFTGYSALAMAEALPADGTLLTCEIDPDRAAIARRFFERSPHGRRIELRLGAARETLRGLPPDDRFDMAFIDADKEGYLEYYDAILPRLSAGGLLVADNTLWSGDVLDPQRPSARAVDAFNRHVREDDRVAHVLVPLRDGVMLVRKR</sequence>
<dbReference type="SUPFAM" id="SSF53335">
    <property type="entry name" value="S-adenosyl-L-methionine-dependent methyltransferases"/>
    <property type="match status" value="1"/>
</dbReference>
<dbReference type="CDD" id="cd02440">
    <property type="entry name" value="AdoMet_MTases"/>
    <property type="match status" value="1"/>
</dbReference>
<gene>
    <name evidence="4" type="ORF">SVA_3819</name>
</gene>
<name>A0A1C7AFZ1_9GAMM</name>
<evidence type="ECO:0000313" key="5">
    <source>
        <dbReference type="Proteomes" id="UP000218899"/>
    </source>
</evidence>
<dbReference type="InterPro" id="IPR002935">
    <property type="entry name" value="SAM_O-MeTrfase"/>
</dbReference>
<dbReference type="PANTHER" id="PTHR10509:SF14">
    <property type="entry name" value="CAFFEOYL-COA O-METHYLTRANSFERASE 3-RELATED"/>
    <property type="match status" value="1"/>
</dbReference>
<protein>
    <submittedName>
        <fullName evidence="4">O-methyltransferase</fullName>
    </submittedName>
</protein>
<dbReference type="AlphaFoldDB" id="A0A1C7AFZ1"/>
<dbReference type="RefSeq" id="WP_197703292.1">
    <property type="nucleotide sequence ID" value="NZ_AP014936.1"/>
</dbReference>
<proteinExistence type="predicted"/>
<dbReference type="Pfam" id="PF01596">
    <property type="entry name" value="Methyltransf_3"/>
    <property type="match status" value="1"/>
</dbReference>
<keyword evidence="2 4" id="KW-0808">Transferase</keyword>
<dbReference type="KEGG" id="sva:SVA_3819"/>
<dbReference type="InterPro" id="IPR029063">
    <property type="entry name" value="SAM-dependent_MTases_sf"/>
</dbReference>
<dbReference type="InterPro" id="IPR050362">
    <property type="entry name" value="Cation-dep_OMT"/>
</dbReference>
<evidence type="ECO:0000256" key="1">
    <source>
        <dbReference type="ARBA" id="ARBA00022603"/>
    </source>
</evidence>
<keyword evidence="5" id="KW-1185">Reference proteome</keyword>
<dbReference type="EMBL" id="AP014936">
    <property type="protein sequence ID" value="BAU50353.1"/>
    <property type="molecule type" value="Genomic_DNA"/>
</dbReference>
<evidence type="ECO:0000313" key="4">
    <source>
        <dbReference type="EMBL" id="BAU50353.1"/>
    </source>
</evidence>
<dbReference type="GO" id="GO:0008757">
    <property type="term" value="F:S-adenosylmethionine-dependent methyltransferase activity"/>
    <property type="evidence" value="ECO:0007669"/>
    <property type="project" value="TreeGrafter"/>
</dbReference>
<dbReference type="PANTHER" id="PTHR10509">
    <property type="entry name" value="O-METHYLTRANSFERASE-RELATED"/>
    <property type="match status" value="1"/>
</dbReference>
<dbReference type="PROSITE" id="PS51682">
    <property type="entry name" value="SAM_OMT_I"/>
    <property type="match status" value="1"/>
</dbReference>
<dbReference type="Gene3D" id="3.40.50.150">
    <property type="entry name" value="Vaccinia Virus protein VP39"/>
    <property type="match status" value="1"/>
</dbReference>
<dbReference type="GO" id="GO:0008171">
    <property type="term" value="F:O-methyltransferase activity"/>
    <property type="evidence" value="ECO:0007669"/>
    <property type="project" value="InterPro"/>
</dbReference>
<keyword evidence="3" id="KW-0949">S-adenosyl-L-methionine</keyword>
<accession>A0A1C7AFZ1</accession>
<evidence type="ECO:0000256" key="3">
    <source>
        <dbReference type="ARBA" id="ARBA00022691"/>
    </source>
</evidence>
<dbReference type="GO" id="GO:0032259">
    <property type="term" value="P:methylation"/>
    <property type="evidence" value="ECO:0007669"/>
    <property type="project" value="UniProtKB-KW"/>
</dbReference>
<organism evidence="4 5">
    <name type="scientific">Sulfurifustis variabilis</name>
    <dbReference type="NCBI Taxonomy" id="1675686"/>
    <lineage>
        <taxon>Bacteria</taxon>
        <taxon>Pseudomonadati</taxon>
        <taxon>Pseudomonadota</taxon>
        <taxon>Gammaproteobacteria</taxon>
        <taxon>Acidiferrobacterales</taxon>
        <taxon>Acidiferrobacteraceae</taxon>
        <taxon>Sulfurifustis</taxon>
    </lineage>
</organism>
<keyword evidence="1 4" id="KW-0489">Methyltransferase</keyword>
<reference evidence="4 5" key="1">
    <citation type="submission" date="2015-08" db="EMBL/GenBank/DDBJ databases">
        <title>Complete genome sequence of Sulfurifustis variabilis.</title>
        <authorList>
            <person name="Miura A."/>
            <person name="Kojima H."/>
            <person name="Fukui M."/>
        </authorList>
    </citation>
    <scope>NUCLEOTIDE SEQUENCE [LARGE SCALE GENOMIC DNA]</scope>
    <source>
        <strain evidence="5">skN76</strain>
    </source>
</reference>
<dbReference type="Proteomes" id="UP000218899">
    <property type="component" value="Chromosome"/>
</dbReference>